<comment type="caution">
    <text evidence="2">The sequence shown here is derived from an EMBL/GenBank/DDBJ whole genome shotgun (WGS) entry which is preliminary data.</text>
</comment>
<feature type="domain" description="FlgD/Vpr Ig-like" evidence="1">
    <location>
        <begin position="2"/>
        <end position="64"/>
    </location>
</feature>
<dbReference type="InterPro" id="IPR025965">
    <property type="entry name" value="FlgD/Vpr_Ig-like"/>
</dbReference>
<evidence type="ECO:0000259" key="1">
    <source>
        <dbReference type="Pfam" id="PF13860"/>
    </source>
</evidence>
<reference evidence="2" key="1">
    <citation type="journal article" date="2014" name="Front. Microbiol.">
        <title>High frequency of phylogenetically diverse reductive dehalogenase-homologous genes in deep subseafloor sedimentary metagenomes.</title>
        <authorList>
            <person name="Kawai M."/>
            <person name="Futagami T."/>
            <person name="Toyoda A."/>
            <person name="Takaki Y."/>
            <person name="Nishi S."/>
            <person name="Hori S."/>
            <person name="Arai W."/>
            <person name="Tsubouchi T."/>
            <person name="Morono Y."/>
            <person name="Uchiyama I."/>
            <person name="Ito T."/>
            <person name="Fujiyama A."/>
            <person name="Inagaki F."/>
            <person name="Takami H."/>
        </authorList>
    </citation>
    <scope>NUCLEOTIDE SEQUENCE</scope>
    <source>
        <strain evidence="2">Expedition CK06-06</strain>
    </source>
</reference>
<gene>
    <name evidence="2" type="ORF">S01H4_57291</name>
</gene>
<proteinExistence type="predicted"/>
<dbReference type="AlphaFoldDB" id="X1CFG9"/>
<accession>X1CFG9</accession>
<evidence type="ECO:0000313" key="2">
    <source>
        <dbReference type="EMBL" id="GAH06422.1"/>
    </source>
</evidence>
<dbReference type="EMBL" id="BART01033305">
    <property type="protein sequence ID" value="GAH06422.1"/>
    <property type="molecule type" value="Genomic_DNA"/>
</dbReference>
<organism evidence="2">
    <name type="scientific">marine sediment metagenome</name>
    <dbReference type="NCBI Taxonomy" id="412755"/>
    <lineage>
        <taxon>unclassified sequences</taxon>
        <taxon>metagenomes</taxon>
        <taxon>ecological metagenomes</taxon>
    </lineage>
</organism>
<protein>
    <recommendedName>
        <fullName evidence="1">FlgD/Vpr Ig-like domain-containing protein</fullName>
    </recommendedName>
</protein>
<dbReference type="Gene3D" id="2.60.40.4070">
    <property type="match status" value="1"/>
</dbReference>
<name>X1CFG9_9ZZZZ</name>
<dbReference type="Pfam" id="PF13860">
    <property type="entry name" value="FlgD_ig"/>
    <property type="match status" value="1"/>
</dbReference>
<feature type="non-terminal residue" evidence="2">
    <location>
        <position position="1"/>
    </location>
</feature>
<sequence>TISFTLSDNAYVTLKVFDESSVLVKTLLDGELLAVGGNSITWDGTDGSSALVSDGLYSYTIDAVDDLGNAAVQQVGDVLLDTRKPLDLISPEDGATLAGTVTLVATQVDDYTIRSDNYAPYFTAIGTGCSRGIGRAAQQVDGTWTGINKYISTFAVSRSRG</sequence>